<dbReference type="EMBL" id="QGLE01000002">
    <property type="protein sequence ID" value="PWR25130.1"/>
    <property type="molecule type" value="Genomic_DNA"/>
</dbReference>
<proteinExistence type="predicted"/>
<dbReference type="GO" id="GO:0016787">
    <property type="term" value="F:hydrolase activity"/>
    <property type="evidence" value="ECO:0007669"/>
    <property type="project" value="UniProtKB-KW"/>
</dbReference>
<dbReference type="SUPFAM" id="SSF55811">
    <property type="entry name" value="Nudix"/>
    <property type="match status" value="1"/>
</dbReference>
<feature type="compositionally biased region" description="Low complexity" evidence="1">
    <location>
        <begin position="12"/>
        <end position="21"/>
    </location>
</feature>
<protein>
    <submittedName>
        <fullName evidence="2">NUDIX hydrolase</fullName>
    </submittedName>
</protein>
<name>A0A317EGB9_9PROT</name>
<keyword evidence="2" id="KW-0378">Hydrolase</keyword>
<comment type="caution">
    <text evidence="2">The sequence shown here is derived from an EMBL/GenBank/DDBJ whole genome shotgun (WGS) entry which is preliminary data.</text>
</comment>
<reference evidence="2 3" key="1">
    <citation type="submission" date="2018-05" db="EMBL/GenBank/DDBJ databases">
        <title>Zavarzinia sp. HR-AS.</title>
        <authorList>
            <person name="Lee Y."/>
            <person name="Jeon C.O."/>
        </authorList>
    </citation>
    <scope>NUCLEOTIDE SEQUENCE [LARGE SCALE GENOMIC DNA]</scope>
    <source>
        <strain evidence="2 3">HR-AS</strain>
    </source>
</reference>
<dbReference type="Proteomes" id="UP000245461">
    <property type="component" value="Unassembled WGS sequence"/>
</dbReference>
<evidence type="ECO:0000313" key="3">
    <source>
        <dbReference type="Proteomes" id="UP000245461"/>
    </source>
</evidence>
<keyword evidence="3" id="KW-1185">Reference proteome</keyword>
<dbReference type="Gene3D" id="3.90.79.10">
    <property type="entry name" value="Nucleoside Triphosphate Pyrophosphohydrolase"/>
    <property type="match status" value="1"/>
</dbReference>
<accession>A0A317EGB9</accession>
<organism evidence="2 3">
    <name type="scientific">Zavarzinia aquatilis</name>
    <dbReference type="NCBI Taxonomy" id="2211142"/>
    <lineage>
        <taxon>Bacteria</taxon>
        <taxon>Pseudomonadati</taxon>
        <taxon>Pseudomonadota</taxon>
        <taxon>Alphaproteobacteria</taxon>
        <taxon>Rhodospirillales</taxon>
        <taxon>Zavarziniaceae</taxon>
        <taxon>Zavarzinia</taxon>
    </lineage>
</organism>
<sequence>MMRGTALTGPLAVRGDAAPPDPPRAALDRVAAIWQAEKARRGDALFDGRLFSIRTLAPGLITGWLAPYSWYVAQRRDAALAAALDIRPLGVTGIMICDDGIVLGRRGGGVETDAGLWELAPSGGVDGEFRTGDGSLDLGAQLLNELVEETGLPAALATAPPRPVALAEDGESGITDVGLLLRIACDAAAVRAAFAPLAGQEYAELAVVPRDALGAFMAGRAAQFGRVSRCLIETLGLTAP</sequence>
<dbReference type="InterPro" id="IPR015797">
    <property type="entry name" value="NUDIX_hydrolase-like_dom_sf"/>
</dbReference>
<evidence type="ECO:0000313" key="2">
    <source>
        <dbReference type="EMBL" id="PWR25130.1"/>
    </source>
</evidence>
<evidence type="ECO:0000256" key="1">
    <source>
        <dbReference type="SAM" id="MobiDB-lite"/>
    </source>
</evidence>
<dbReference type="OrthoDB" id="8264463at2"/>
<dbReference type="AlphaFoldDB" id="A0A317EGB9"/>
<feature type="region of interest" description="Disordered" evidence="1">
    <location>
        <begin position="1"/>
        <end position="21"/>
    </location>
</feature>
<gene>
    <name evidence="2" type="ORF">DKG74_05030</name>
</gene>
<dbReference type="RefSeq" id="WP_109903265.1">
    <property type="nucleotide sequence ID" value="NZ_QGLE01000002.1"/>
</dbReference>